<dbReference type="Proteomes" id="UP000676565">
    <property type="component" value="Unassembled WGS sequence"/>
</dbReference>
<dbReference type="PANTHER" id="PTHR34818">
    <property type="entry name" value="PROTEIN BLI-3"/>
    <property type="match status" value="1"/>
</dbReference>
<proteinExistence type="predicted"/>
<dbReference type="EMBL" id="JAGKQQ010000001">
    <property type="protein sequence ID" value="MBP3955644.1"/>
    <property type="molecule type" value="Genomic_DNA"/>
</dbReference>
<dbReference type="InterPro" id="IPR052917">
    <property type="entry name" value="Stress-Dev_Protein"/>
</dbReference>
<dbReference type="PANTHER" id="PTHR34818:SF1">
    <property type="entry name" value="PROTEIN BLI-3"/>
    <property type="match status" value="1"/>
</dbReference>
<protein>
    <submittedName>
        <fullName evidence="2">Pyridoxamine 5'-phosphate oxidase family protein</fullName>
    </submittedName>
</protein>
<reference evidence="2 3" key="1">
    <citation type="submission" date="2021-04" db="EMBL/GenBank/DDBJ databases">
        <authorList>
            <person name="Ivanova A."/>
        </authorList>
    </citation>
    <scope>NUCLEOTIDE SEQUENCE [LARGE SCALE GENOMIC DNA]</scope>
    <source>
        <strain evidence="2 3">G18</strain>
    </source>
</reference>
<keyword evidence="3" id="KW-1185">Reference proteome</keyword>
<name>A0ABS5BPI7_9BACT</name>
<feature type="domain" description="General stress protein FMN-binding split barrel" evidence="1">
    <location>
        <begin position="21"/>
        <end position="169"/>
    </location>
</feature>
<organism evidence="2 3">
    <name type="scientific">Gemmata palustris</name>
    <dbReference type="NCBI Taxonomy" id="2822762"/>
    <lineage>
        <taxon>Bacteria</taxon>
        <taxon>Pseudomonadati</taxon>
        <taxon>Planctomycetota</taxon>
        <taxon>Planctomycetia</taxon>
        <taxon>Gemmatales</taxon>
        <taxon>Gemmataceae</taxon>
        <taxon>Gemmata</taxon>
    </lineage>
</organism>
<comment type="caution">
    <text evidence="2">The sequence shown here is derived from an EMBL/GenBank/DDBJ whole genome shotgun (WGS) entry which is preliminary data.</text>
</comment>
<evidence type="ECO:0000313" key="2">
    <source>
        <dbReference type="EMBL" id="MBP3955644.1"/>
    </source>
</evidence>
<sequence>MNSINENQPEQNKDDLQGKAAVAKIRELVGYAKNCFFCTTVPNGETGGTRPMNVRKVDDDGNLWFLSASDSHQNQELAHDPSVKLLFQGAPNSDFLSLTGRATVTTDRAKIEELWEPILKTWFTGGKDDPRITVIRVTPTDGYYWDTKHGSAVAYVKMLIGAAVGKTLDDSIEGKLRV</sequence>
<dbReference type="RefSeq" id="WP_210653714.1">
    <property type="nucleotide sequence ID" value="NZ_JAGKQQ010000001.1"/>
</dbReference>
<dbReference type="InterPro" id="IPR012349">
    <property type="entry name" value="Split_barrel_FMN-bd"/>
</dbReference>
<dbReference type="InterPro" id="IPR038725">
    <property type="entry name" value="YdaG_split_barrel_FMN-bd"/>
</dbReference>
<accession>A0ABS5BPI7</accession>
<dbReference type="Pfam" id="PF16242">
    <property type="entry name" value="Pyrid_ox_like"/>
    <property type="match status" value="1"/>
</dbReference>
<dbReference type="SUPFAM" id="SSF50475">
    <property type="entry name" value="FMN-binding split barrel"/>
    <property type="match status" value="1"/>
</dbReference>
<dbReference type="Gene3D" id="2.30.110.10">
    <property type="entry name" value="Electron Transport, Fmn-binding Protein, Chain A"/>
    <property type="match status" value="1"/>
</dbReference>
<evidence type="ECO:0000313" key="3">
    <source>
        <dbReference type="Proteomes" id="UP000676565"/>
    </source>
</evidence>
<evidence type="ECO:0000259" key="1">
    <source>
        <dbReference type="Pfam" id="PF16242"/>
    </source>
</evidence>
<gene>
    <name evidence="2" type="ORF">J8F10_10165</name>
</gene>